<dbReference type="Pfam" id="PF00221">
    <property type="entry name" value="Lyase_aromatic"/>
    <property type="match status" value="1"/>
</dbReference>
<keyword evidence="1" id="KW-0456">Lyase</keyword>
<name>A0A085WIS4_9BACT</name>
<dbReference type="Gene3D" id="1.10.275.10">
    <property type="entry name" value="Fumarase/aspartase (N-terminal domain)"/>
    <property type="match status" value="1"/>
</dbReference>
<dbReference type="InterPro" id="IPR022313">
    <property type="entry name" value="Phe/His_NH3-lyase_AS"/>
</dbReference>
<keyword evidence="2" id="KW-1185">Reference proteome</keyword>
<organism evidence="1 2">
    <name type="scientific">Hyalangium minutum</name>
    <dbReference type="NCBI Taxonomy" id="394096"/>
    <lineage>
        <taxon>Bacteria</taxon>
        <taxon>Pseudomonadati</taxon>
        <taxon>Myxococcota</taxon>
        <taxon>Myxococcia</taxon>
        <taxon>Myxococcales</taxon>
        <taxon>Cystobacterineae</taxon>
        <taxon>Archangiaceae</taxon>
        <taxon>Hyalangium</taxon>
    </lineage>
</organism>
<dbReference type="STRING" id="394096.DB31_8070"/>
<dbReference type="SUPFAM" id="SSF48557">
    <property type="entry name" value="L-aspartase-like"/>
    <property type="match status" value="1"/>
</dbReference>
<dbReference type="Proteomes" id="UP000028725">
    <property type="component" value="Unassembled WGS sequence"/>
</dbReference>
<dbReference type="EMBL" id="JMCB01000007">
    <property type="protein sequence ID" value="KFE67587.1"/>
    <property type="molecule type" value="Genomic_DNA"/>
</dbReference>
<dbReference type="GO" id="GO:0016841">
    <property type="term" value="F:ammonia-lyase activity"/>
    <property type="evidence" value="ECO:0007669"/>
    <property type="project" value="InterPro"/>
</dbReference>
<dbReference type="RefSeq" id="WP_063769245.1">
    <property type="nucleotide sequence ID" value="NZ_JMCB01000007.1"/>
</dbReference>
<gene>
    <name evidence="1" type="ORF">DB31_8070</name>
</gene>
<protein>
    <submittedName>
        <fullName evidence="1">Histidine ammonia-lyase</fullName>
    </submittedName>
</protein>
<evidence type="ECO:0000313" key="2">
    <source>
        <dbReference type="Proteomes" id="UP000028725"/>
    </source>
</evidence>
<accession>A0A085WIS4</accession>
<evidence type="ECO:0000313" key="1">
    <source>
        <dbReference type="EMBL" id="KFE67587.1"/>
    </source>
</evidence>
<dbReference type="PROSITE" id="PS00488">
    <property type="entry name" value="PAL_HISTIDASE"/>
    <property type="match status" value="1"/>
</dbReference>
<reference evidence="1 2" key="1">
    <citation type="submission" date="2014-04" db="EMBL/GenBank/DDBJ databases">
        <title>Genome assembly of Hyalangium minutum DSM 14724.</title>
        <authorList>
            <person name="Sharma G."/>
            <person name="Subramanian S."/>
        </authorList>
    </citation>
    <scope>NUCLEOTIDE SEQUENCE [LARGE SCALE GENOMIC DNA]</scope>
    <source>
        <strain evidence="1 2">DSM 14724</strain>
    </source>
</reference>
<dbReference type="InterPro" id="IPR001106">
    <property type="entry name" value="Aromatic_Lyase"/>
</dbReference>
<dbReference type="InterPro" id="IPR024083">
    <property type="entry name" value="Fumarase/histidase_N"/>
</dbReference>
<proteinExistence type="predicted"/>
<sequence>MAEVMGKSFVDEVSLLLEQVQQERALDLLQEEQARMRVSVQILSERHAAGERIYGVTQGFGPLVTYEASSSGHEQGMNLLAHLGTSQGPALSPDVTRLLFWLRLQGLRRGYSAVEPAIWRRLAEAWNRGFVPVVCREGTVSASGDLQPLAQAALALAGVGEAWHLSEGGAWERVPAARKLEVLGLPRMEWGAREALAFVNGTTASLAATCFNHQALLRMARALAAITGRMARLLGANPEAYHPHLSAVRGQEGQRLAAAWIREECAGLKERAQGRPLQEPYSLRCAPQVIGAVLGELRLHGEVLAAEARGCTDNPVVVDGQVLHGGNFHAMPVALASDMYGLCVQQLAFLAERQLAVLLTPETNGGLPPMLTPRPGAFSGLAGVQVSATSFVARIRQLVYPASLTALPTNLYNQDHVPMALNGANAVHDALEFGGWVLGSLALAVNQFSHLVGGRAQEGEGPLWAELHERFPPLSTDRPFAPEVREAAALVERWAAEALSSSAGRSEWESASA</sequence>
<comment type="caution">
    <text evidence="1">The sequence shown here is derived from an EMBL/GenBank/DDBJ whole genome shotgun (WGS) entry which is preliminary data.</text>
</comment>
<dbReference type="AlphaFoldDB" id="A0A085WIS4"/>
<dbReference type="Gene3D" id="1.20.200.10">
    <property type="entry name" value="Fumarase/aspartase (Central domain)"/>
    <property type="match status" value="1"/>
</dbReference>
<dbReference type="PATRIC" id="fig|394096.3.peg.4109"/>
<dbReference type="InterPro" id="IPR008948">
    <property type="entry name" value="L-Aspartase-like"/>
</dbReference>
<dbReference type="PANTHER" id="PTHR10362">
    <property type="entry name" value="HISTIDINE AMMONIA-LYASE"/>
    <property type="match status" value="1"/>
</dbReference>